<protein>
    <submittedName>
        <fullName evidence="3">Thiol-disulfide isomerase/thioredoxin</fullName>
    </submittedName>
</protein>
<dbReference type="GO" id="GO:0016853">
    <property type="term" value="F:isomerase activity"/>
    <property type="evidence" value="ECO:0007669"/>
    <property type="project" value="UniProtKB-KW"/>
</dbReference>
<dbReference type="GO" id="GO:0016491">
    <property type="term" value="F:oxidoreductase activity"/>
    <property type="evidence" value="ECO:0007669"/>
    <property type="project" value="InterPro"/>
</dbReference>
<keyword evidence="4" id="KW-1185">Reference proteome</keyword>
<dbReference type="GO" id="GO:0016209">
    <property type="term" value="F:antioxidant activity"/>
    <property type="evidence" value="ECO:0007669"/>
    <property type="project" value="InterPro"/>
</dbReference>
<dbReference type="EMBL" id="VITO01000032">
    <property type="protein sequence ID" value="TWB15007.1"/>
    <property type="molecule type" value="Genomic_DNA"/>
</dbReference>
<name>A0A560F081_9PROT</name>
<dbReference type="PROSITE" id="PS51352">
    <property type="entry name" value="THIOREDOXIN_2"/>
    <property type="match status" value="2"/>
</dbReference>
<dbReference type="InterPro" id="IPR000866">
    <property type="entry name" value="AhpC/TSA"/>
</dbReference>
<dbReference type="RefSeq" id="WP_211102835.1">
    <property type="nucleotide sequence ID" value="NZ_JAYNFR010000048.1"/>
</dbReference>
<dbReference type="SUPFAM" id="SSF52833">
    <property type="entry name" value="Thioredoxin-like"/>
    <property type="match status" value="2"/>
</dbReference>
<keyword evidence="3" id="KW-0413">Isomerase</keyword>
<feature type="domain" description="Thioredoxin" evidence="2">
    <location>
        <begin position="201"/>
        <end position="356"/>
    </location>
</feature>
<feature type="domain" description="Thioredoxin" evidence="2">
    <location>
        <begin position="44"/>
        <end position="181"/>
    </location>
</feature>
<dbReference type="InterPro" id="IPR013766">
    <property type="entry name" value="Thioredoxin_domain"/>
</dbReference>
<sequence length="356" mass="37380">MRTLFQAGLLMAALATFPAHAATDGTSAVNAESGQGRAEAAGSGLLGLPGPAAKLTTLEGERIDLGAYYGRKPVYLKFWATWCVPCREQMPGFEADYEALGDRMAIIAVNTGFNDKPATVRDFRQKMGLRMPVAVDDGSLAAALNLRVTPQHVVIGRDGRILYVGHLADDKLHQALQAALAEGGSAAGIAAAPGHPQEATYKPGDILPGLTTSITTGQAFPVGGPSRDGKPRAVLFFSPWCESYLATSRPAMAAACRQAREVASSLADQGQAHWLGVASGLWASAKDLADYQANPKTAVPSGLPLTLDADGHLFRAFGVREVPSLAIIDAKGRITRILGPEEITLATAQRTVAQAR</sequence>
<evidence type="ECO:0000259" key="2">
    <source>
        <dbReference type="PROSITE" id="PS51352"/>
    </source>
</evidence>
<comment type="caution">
    <text evidence="3">The sequence shown here is derived from an EMBL/GenBank/DDBJ whole genome shotgun (WGS) entry which is preliminary data.</text>
</comment>
<organism evidence="3 4">
    <name type="scientific">Nitrospirillum amazonense</name>
    <dbReference type="NCBI Taxonomy" id="28077"/>
    <lineage>
        <taxon>Bacteria</taxon>
        <taxon>Pseudomonadati</taxon>
        <taxon>Pseudomonadota</taxon>
        <taxon>Alphaproteobacteria</taxon>
        <taxon>Rhodospirillales</taxon>
        <taxon>Azospirillaceae</taxon>
        <taxon>Nitrospirillum</taxon>
    </lineage>
</organism>
<feature type="signal peptide" evidence="1">
    <location>
        <begin position="1"/>
        <end position="21"/>
    </location>
</feature>
<evidence type="ECO:0000313" key="4">
    <source>
        <dbReference type="Proteomes" id="UP000316545"/>
    </source>
</evidence>
<evidence type="ECO:0000313" key="3">
    <source>
        <dbReference type="EMBL" id="TWB15007.1"/>
    </source>
</evidence>
<reference evidence="3 4" key="1">
    <citation type="submission" date="2019-06" db="EMBL/GenBank/DDBJ databases">
        <title>Genomic Encyclopedia of Type Strains, Phase IV (KMG-V): Genome sequencing to study the core and pangenomes of soil and plant-associated prokaryotes.</title>
        <authorList>
            <person name="Whitman W."/>
        </authorList>
    </citation>
    <scope>NUCLEOTIDE SEQUENCE [LARGE SCALE GENOMIC DNA]</scope>
    <source>
        <strain evidence="3 4">BR 11865</strain>
    </source>
</reference>
<dbReference type="Proteomes" id="UP000316545">
    <property type="component" value="Unassembled WGS sequence"/>
</dbReference>
<gene>
    <name evidence="3" type="ORF">FBZ88_13241</name>
</gene>
<accession>A0A560F081</accession>
<dbReference type="PANTHER" id="PTHR42852:SF13">
    <property type="entry name" value="PROTEIN DIPZ"/>
    <property type="match status" value="1"/>
</dbReference>
<evidence type="ECO:0000256" key="1">
    <source>
        <dbReference type="SAM" id="SignalP"/>
    </source>
</evidence>
<dbReference type="InterPro" id="IPR050553">
    <property type="entry name" value="Thioredoxin_ResA/DsbE_sf"/>
</dbReference>
<dbReference type="Gene3D" id="3.40.30.10">
    <property type="entry name" value="Glutaredoxin"/>
    <property type="match status" value="2"/>
</dbReference>
<dbReference type="InterPro" id="IPR036249">
    <property type="entry name" value="Thioredoxin-like_sf"/>
</dbReference>
<feature type="chain" id="PRO_5022068153" evidence="1">
    <location>
        <begin position="22"/>
        <end position="356"/>
    </location>
</feature>
<keyword evidence="1" id="KW-0732">Signal</keyword>
<proteinExistence type="predicted"/>
<dbReference type="CDD" id="cd02966">
    <property type="entry name" value="TlpA_like_family"/>
    <property type="match status" value="1"/>
</dbReference>
<dbReference type="Pfam" id="PF00578">
    <property type="entry name" value="AhpC-TSA"/>
    <property type="match status" value="1"/>
</dbReference>
<dbReference type="PANTHER" id="PTHR42852">
    <property type="entry name" value="THIOL:DISULFIDE INTERCHANGE PROTEIN DSBE"/>
    <property type="match status" value="1"/>
</dbReference>
<dbReference type="AlphaFoldDB" id="A0A560F081"/>